<feature type="coiled-coil region" evidence="1">
    <location>
        <begin position="34"/>
        <end position="93"/>
    </location>
</feature>
<feature type="transmembrane region" description="Helical" evidence="3">
    <location>
        <begin position="894"/>
        <end position="914"/>
    </location>
</feature>
<feature type="coiled-coil region" evidence="1">
    <location>
        <begin position="268"/>
        <end position="295"/>
    </location>
</feature>
<dbReference type="RefSeq" id="WP_267281634.1">
    <property type="nucleotide sequence ID" value="NZ_JAOVZV010000014.1"/>
</dbReference>
<evidence type="ECO:0000313" key="4">
    <source>
        <dbReference type="EMBL" id="MCX8533114.1"/>
    </source>
</evidence>
<evidence type="ECO:0000313" key="5">
    <source>
        <dbReference type="Proteomes" id="UP001070176"/>
    </source>
</evidence>
<accession>A0ABT3Y4P6</accession>
<feature type="compositionally biased region" description="Basic and acidic residues" evidence="2">
    <location>
        <begin position="1190"/>
        <end position="1227"/>
    </location>
</feature>
<feature type="region of interest" description="Disordered" evidence="2">
    <location>
        <begin position="1174"/>
        <end position="1227"/>
    </location>
</feature>
<dbReference type="PANTHER" id="PTHR45615">
    <property type="entry name" value="MYOSIN HEAVY CHAIN, NON-MUSCLE"/>
    <property type="match status" value="1"/>
</dbReference>
<evidence type="ECO:0000256" key="1">
    <source>
        <dbReference type="SAM" id="Coils"/>
    </source>
</evidence>
<comment type="caution">
    <text evidence="4">The sequence shown here is derived from an EMBL/GenBank/DDBJ whole genome shotgun (WGS) entry which is preliminary data.</text>
</comment>
<evidence type="ECO:0000256" key="2">
    <source>
        <dbReference type="SAM" id="MobiDB-lite"/>
    </source>
</evidence>
<dbReference type="EMBL" id="JAOVZV010000014">
    <property type="protein sequence ID" value="MCX8533114.1"/>
    <property type="molecule type" value="Genomic_DNA"/>
</dbReference>
<gene>
    <name evidence="4" type="ORF">OEA66_12205</name>
</gene>
<evidence type="ECO:0000256" key="3">
    <source>
        <dbReference type="SAM" id="Phobius"/>
    </source>
</evidence>
<organism evidence="4 5">
    <name type="scientific">Chryseobacterium luquanense</name>
    <dbReference type="NCBI Taxonomy" id="2983766"/>
    <lineage>
        <taxon>Bacteria</taxon>
        <taxon>Pseudomonadati</taxon>
        <taxon>Bacteroidota</taxon>
        <taxon>Flavobacteriia</taxon>
        <taxon>Flavobacteriales</taxon>
        <taxon>Weeksellaceae</taxon>
        <taxon>Chryseobacterium group</taxon>
        <taxon>Chryseobacterium</taxon>
    </lineage>
</organism>
<keyword evidence="3" id="KW-0472">Membrane</keyword>
<name>A0ABT3Y4P6_9FLAO</name>
<feature type="transmembrane region" description="Helical" evidence="3">
    <location>
        <begin position="836"/>
        <end position="856"/>
    </location>
</feature>
<keyword evidence="3" id="KW-1133">Transmembrane helix</keyword>
<protein>
    <recommendedName>
        <fullName evidence="6">Phage tail tape measure protein domain-containing protein</fullName>
    </recommendedName>
</protein>
<keyword evidence="1" id="KW-0175">Coiled coil</keyword>
<sequence length="1797" mass="200597">MASGKHIRDEIMRMTIAVNSDPAQKEIYKLNQEVREYTDANKVLNESLKQVTKQRASEEKNISTYSAKISALKDKLKENEAAHNATIKVLKTQQSTYDVGSKEYIKIQAKIDSANVKALASNESMQTAISNLTNKEYDLINAHAATIAETDKLGAEIEANNVKISEGRNKIIELTNALGVNRMTMSQLRKEAELLKSQLDHLIPGTEQANQLQRQLDEITAKIAETKNKAQELSTTLDVNTLTMGELRKEAALLKSELENVVPGSDQAKALDARLSEVKNRMTQTKTEAVELNNSLDVNTLTMGQLRTEAGLLRDRLENVIPTSDEAVLLHKRLEEVNNRMNQTGADSRDLTAALEINKMTMGELRKEAALLKDDLDKVIPGSERAIELNRRLEDIRTRMSATTVASQQLTDRLAINSLTMAELRGQSSLLRDRLDRAIPGTPQFSELAERLQEVRDRMEEVNESAEGTGSSFGSLAERFNHYSGIIVAILGTLAGLTLSIQNVIDRNNKMADAMSAVEKTANMTKKEVQDLTKAYADFDTRTNKINLLKISEVGGRLGVPKQELLEFTREVDKAFVALGDSWKGGVENLADSMGRIATLYKETKDLPISQSINEIGSALNELAASGASSEQNIADFVARLGSMPPAMKPALTTLLGFGSAFEESNINSEIASSGFAKFVRVASGNAAGFAQIMNQPVAKVKELINSNPAEFFLKFSEGLKGLDATQVSAVLDALKLNDNEVQRVIGAATENTDKFRNSVDLASQSLSDATSLQEEFNKVNNNAAGIYEKVQKKIAEAFTSQKVAEFINNSVTAFGKFIGVIEDTDGKVSDFRNSLFFLTKILAVVIATTISYNLVTGVYNGLMRTALERVLALTIVEKARNVITAIGTTLNTLYTMGLALMGAAYSLVTLQVAQASFAMRAFGAAIAANPLGPILILVTALSTAFFIFKQRQDEAREAAKKHTDEMNRFETIQKQAYQSGKSAVEQFDDKLKNLINTIKSEVATKEMRKKAYESLIRMHPEFIDTVDKEFRATVKLIEVYKDLAKQVELTAIAKARASAKQSIYDQIEKDRIEYIKGQSAREKEQQERDKIRQKNISSGKDFADFRVKVEGSFGEHNKGAGIINNINNNTALLDKINTADEKRLLYLQKAIQTAKGKRKAELEFELNLMLGSEKTSSETKSNYNIPDPEGDKAKKDAEKARKKEERERLAREKREKREAEQHEREMNRYKKFGEDAERVTRETEVGIQDSKVEAMQEGYEKEIAQIELQEKRRKLEIDKKRIGKTEFDILQKKIDAAKGDDKVFFEELKKSWTDNNAALETYKENQDAISANKRLTAKYKSERKFIASNDEVHQNSLQQLQSEYNNEVAKYTSISQMRSALRGRISTFELSQIKTFADGKEALQRLYNKREIDLQVAHLQEMVTYFEELNLTLLTDDQRKEVLKYIEDAGNKIAELKAKAAGQTQELGDKKTSTLGKETKVDILGLDQTQWIQMFDNLQSGTDMLGTMQGAVTALQSAFAMYYKYVEANEQRQLKTYERNTDRKKNILKQQLDSGIINQETYKRLTIAADTDLEKKKAEMAVRSAKRERAMQIASIIGNTALGIMKVWTDPGYPMAIPLSVVVGALGAVQMATVLNTPLPTADGYESGFNMTGNEYPMIRQQDGKKFNVRRRRLSSGLVDRPTHFIAGENQVEMVIDNPTWTTYSPELKRAILSANSRKAVGFENGYNTQPVTEPNSSGSDDMMIMLINALNKSNEIMEDIKDNGIQSYIVKSARNGKDIKEMVNDSEKLNNKNKH</sequence>
<feature type="transmembrane region" description="Helical" evidence="3">
    <location>
        <begin position="926"/>
        <end position="949"/>
    </location>
</feature>
<feature type="coiled-coil region" evidence="1">
    <location>
        <begin position="209"/>
        <end position="236"/>
    </location>
</feature>
<feature type="transmembrane region" description="Helical" evidence="3">
    <location>
        <begin position="482"/>
        <end position="501"/>
    </location>
</feature>
<evidence type="ECO:0008006" key="6">
    <source>
        <dbReference type="Google" id="ProtNLM"/>
    </source>
</evidence>
<keyword evidence="5" id="KW-1185">Reference proteome</keyword>
<proteinExistence type="predicted"/>
<keyword evidence="3" id="KW-0812">Transmembrane</keyword>
<reference evidence="4" key="1">
    <citation type="submission" date="2022-10" db="EMBL/GenBank/DDBJ databases">
        <title>Chryseobacterium sp. nov., a novel bacterial species.</title>
        <authorList>
            <person name="Cao Y."/>
        </authorList>
    </citation>
    <scope>NUCLEOTIDE SEQUENCE</scope>
    <source>
        <strain evidence="4">KC 927</strain>
    </source>
</reference>
<dbReference type="PANTHER" id="PTHR45615:SF66">
    <property type="entry name" value="CARD DOMAIN-CONTAINING PROTEIN"/>
    <property type="match status" value="1"/>
</dbReference>
<dbReference type="Proteomes" id="UP001070176">
    <property type="component" value="Unassembled WGS sequence"/>
</dbReference>